<protein>
    <submittedName>
        <fullName evidence="3">N-acetylmuramoyl-L-alanine amidase</fullName>
    </submittedName>
</protein>
<feature type="domain" description="MurNAc-LAA" evidence="2">
    <location>
        <begin position="63"/>
        <end position="171"/>
    </location>
</feature>
<dbReference type="PANTHER" id="PTHR30404:SF0">
    <property type="entry name" value="N-ACETYLMURAMOYL-L-ALANINE AMIDASE AMIC"/>
    <property type="match status" value="1"/>
</dbReference>
<gene>
    <name evidence="3" type="ORF">F7731_08720</name>
</gene>
<dbReference type="Pfam" id="PF01520">
    <property type="entry name" value="Amidase_3"/>
    <property type="match status" value="1"/>
</dbReference>
<dbReference type="GO" id="GO:0008745">
    <property type="term" value="F:N-acetylmuramoyl-L-alanine amidase activity"/>
    <property type="evidence" value="ECO:0007669"/>
    <property type="project" value="InterPro"/>
</dbReference>
<proteinExistence type="predicted"/>
<dbReference type="RefSeq" id="WP_151534369.1">
    <property type="nucleotide sequence ID" value="NZ_WBOS01000002.1"/>
</dbReference>
<dbReference type="InterPro" id="IPR002508">
    <property type="entry name" value="MurNAc-LAA_cat"/>
</dbReference>
<dbReference type="SUPFAM" id="SSF53187">
    <property type="entry name" value="Zn-dependent exopeptidases"/>
    <property type="match status" value="1"/>
</dbReference>
<accession>A0A6L3VB49</accession>
<dbReference type="EMBL" id="WBOS01000002">
    <property type="protein sequence ID" value="KAB2337753.1"/>
    <property type="molecule type" value="Genomic_DNA"/>
</dbReference>
<keyword evidence="1" id="KW-0378">Hydrolase</keyword>
<sequence length="243" mass="26801">MINIFIDPGHGGTDPGAVGNGLLEKVLTLTISKRIRDILTQYENVLVKLSREDDQTLSLKQRTDMANAWGADYLLSVHINAGGGTGYEDFIYPGLGGATAVFQNAIHEEIMKQVDFFDRGKKQANFHMLRESKMPALLTENGFIDNSSDAAKLKQAAFIDKIAQGHVNGLDKAFGLKKKEETKVEVAAVVEPNAKVLFNDSNPIPAIIKDGRTYVQVREFAELLGLKVIYNNESKTTKLYTVK</sequence>
<evidence type="ECO:0000313" key="3">
    <source>
        <dbReference type="EMBL" id="KAB2337753.1"/>
    </source>
</evidence>
<dbReference type="AlphaFoldDB" id="A0A6L3VB49"/>
<evidence type="ECO:0000313" key="4">
    <source>
        <dbReference type="Proteomes" id="UP000481030"/>
    </source>
</evidence>
<comment type="caution">
    <text evidence="3">The sequence shown here is derived from an EMBL/GenBank/DDBJ whole genome shotgun (WGS) entry which is preliminary data.</text>
</comment>
<dbReference type="Proteomes" id="UP000481030">
    <property type="component" value="Unassembled WGS sequence"/>
</dbReference>
<dbReference type="Pfam" id="PF07833">
    <property type="entry name" value="Cu_amine_oxidN1"/>
    <property type="match status" value="1"/>
</dbReference>
<reference evidence="3 4" key="1">
    <citation type="journal article" date="2016" name="Antonie Van Leeuwenhoek">
        <title>Bacillus depressus sp. nov., isolated from soil of a sunflower field.</title>
        <authorList>
            <person name="Wei X."/>
            <person name="Xin D."/>
            <person name="Xin Y."/>
            <person name="Zhang H."/>
            <person name="Wang T."/>
            <person name="Zhang J."/>
        </authorList>
    </citation>
    <scope>NUCLEOTIDE SEQUENCE [LARGE SCALE GENOMIC DNA]</scope>
    <source>
        <strain evidence="3 4">BZ1</strain>
    </source>
</reference>
<dbReference type="InterPro" id="IPR012854">
    <property type="entry name" value="Cu_amine_oxidase-like_N"/>
</dbReference>
<organism evidence="3 4">
    <name type="scientific">Cytobacillus depressus</name>
    <dbReference type="NCBI Taxonomy" id="1602942"/>
    <lineage>
        <taxon>Bacteria</taxon>
        <taxon>Bacillati</taxon>
        <taxon>Bacillota</taxon>
        <taxon>Bacilli</taxon>
        <taxon>Bacillales</taxon>
        <taxon>Bacillaceae</taxon>
        <taxon>Cytobacillus</taxon>
    </lineage>
</organism>
<keyword evidence="4" id="KW-1185">Reference proteome</keyword>
<dbReference type="SMART" id="SM00646">
    <property type="entry name" value="Ami_3"/>
    <property type="match status" value="1"/>
</dbReference>
<dbReference type="OrthoDB" id="9763643at2"/>
<dbReference type="CDD" id="cd02696">
    <property type="entry name" value="MurNAc-LAA"/>
    <property type="match status" value="1"/>
</dbReference>
<evidence type="ECO:0000256" key="1">
    <source>
        <dbReference type="ARBA" id="ARBA00022801"/>
    </source>
</evidence>
<dbReference type="GO" id="GO:0030288">
    <property type="term" value="C:outer membrane-bounded periplasmic space"/>
    <property type="evidence" value="ECO:0007669"/>
    <property type="project" value="TreeGrafter"/>
</dbReference>
<dbReference type="Gene3D" id="3.40.630.40">
    <property type="entry name" value="Zn-dependent exopeptidases"/>
    <property type="match status" value="1"/>
</dbReference>
<dbReference type="InterPro" id="IPR050695">
    <property type="entry name" value="N-acetylmuramoyl_amidase_3"/>
</dbReference>
<dbReference type="PANTHER" id="PTHR30404">
    <property type="entry name" value="N-ACETYLMURAMOYL-L-ALANINE AMIDASE"/>
    <property type="match status" value="1"/>
</dbReference>
<evidence type="ECO:0000259" key="2">
    <source>
        <dbReference type="SMART" id="SM00646"/>
    </source>
</evidence>
<name>A0A6L3VB49_9BACI</name>
<dbReference type="GO" id="GO:0009253">
    <property type="term" value="P:peptidoglycan catabolic process"/>
    <property type="evidence" value="ECO:0007669"/>
    <property type="project" value="InterPro"/>
</dbReference>